<evidence type="ECO:0000313" key="7">
    <source>
        <dbReference type="Proteomes" id="UP000429644"/>
    </source>
</evidence>
<dbReference type="PANTHER" id="PTHR10146:SF14">
    <property type="entry name" value="PYRIDOXAL PHOSPHATE HOMEOSTASIS PROTEIN"/>
    <property type="match status" value="1"/>
</dbReference>
<dbReference type="PANTHER" id="PTHR10146">
    <property type="entry name" value="PROLINE SYNTHETASE CO-TRANSCRIBED BACTERIAL HOMOLOG PROTEIN"/>
    <property type="match status" value="1"/>
</dbReference>
<comment type="cofactor">
    <cofactor evidence="3">
        <name>pyridoxal 5'-phosphate</name>
        <dbReference type="ChEBI" id="CHEBI:597326"/>
    </cofactor>
</comment>
<evidence type="ECO:0000256" key="4">
    <source>
        <dbReference type="RuleBase" id="RU004514"/>
    </source>
</evidence>
<dbReference type="NCBIfam" id="TIGR00044">
    <property type="entry name" value="YggS family pyridoxal phosphate-dependent enzyme"/>
    <property type="match status" value="1"/>
</dbReference>
<dbReference type="InterPro" id="IPR029066">
    <property type="entry name" value="PLP-binding_barrel"/>
</dbReference>
<dbReference type="Proteomes" id="UP000429644">
    <property type="component" value="Unassembled WGS sequence"/>
</dbReference>
<organism evidence="6 7">
    <name type="scientific">Georgenia ruanii</name>
    <dbReference type="NCBI Taxonomy" id="348442"/>
    <lineage>
        <taxon>Bacteria</taxon>
        <taxon>Bacillati</taxon>
        <taxon>Actinomycetota</taxon>
        <taxon>Actinomycetes</taxon>
        <taxon>Micrococcales</taxon>
        <taxon>Bogoriellaceae</taxon>
        <taxon>Georgenia</taxon>
    </lineage>
</organism>
<name>A0A7J9V0I5_9MICO</name>
<dbReference type="Gene3D" id="3.20.20.10">
    <property type="entry name" value="Alanine racemase"/>
    <property type="match status" value="1"/>
</dbReference>
<dbReference type="InterPro" id="IPR001608">
    <property type="entry name" value="Ala_racemase_N"/>
</dbReference>
<keyword evidence="7" id="KW-1185">Reference proteome</keyword>
<comment type="caution">
    <text evidence="6">The sequence shown here is derived from an EMBL/GenBank/DDBJ whole genome shotgun (WGS) entry which is preliminary data.</text>
</comment>
<comment type="similarity">
    <text evidence="2 4">Belongs to the pyridoxal phosphate-binding protein YggS/PROSC family.</text>
</comment>
<sequence>MDVAAGIASRLGEVRRRIEAAADGAGRDAREVRLLLAVKTQPVEAIRAALDAGADLLGHNRAQELVATGPGLAEPGVPAHAMHFIGHLQSNKVNQVLRWATCVESVDSPRLAERLDQAVARAEGGPLDVLVQVNTSGEATKAGVEPEHAADLALAVGRLPHLRLRGFMTIGANTRDAAVVRASYDRLAAVRADVLGSGAAGTAEATELSMGMSGDLEIAVTAGATIVRVGTAVFGARPAP</sequence>
<proteinExistence type="inferred from homology"/>
<dbReference type="CDD" id="cd00635">
    <property type="entry name" value="PLPDE_III_YBL036c_like"/>
    <property type="match status" value="1"/>
</dbReference>
<evidence type="ECO:0000256" key="3">
    <source>
        <dbReference type="PIRSR" id="PIRSR004848-1"/>
    </source>
</evidence>
<evidence type="ECO:0000259" key="5">
    <source>
        <dbReference type="Pfam" id="PF01168"/>
    </source>
</evidence>
<protein>
    <recommendedName>
        <fullName evidence="2">Pyridoxal phosphate homeostasis protein</fullName>
        <shortName evidence="2">PLP homeostasis protein</shortName>
    </recommendedName>
</protein>
<dbReference type="EMBL" id="WHPD01003465">
    <property type="protein sequence ID" value="MPV90192.1"/>
    <property type="molecule type" value="Genomic_DNA"/>
</dbReference>
<comment type="function">
    <text evidence="2">Pyridoxal 5'-phosphate (PLP)-binding protein, which is involved in PLP homeostasis.</text>
</comment>
<evidence type="ECO:0000256" key="1">
    <source>
        <dbReference type="ARBA" id="ARBA00022898"/>
    </source>
</evidence>
<keyword evidence="1 2" id="KW-0663">Pyridoxal phosphate</keyword>
<dbReference type="PIRSF" id="PIRSF004848">
    <property type="entry name" value="YBL036c_PLPDEIII"/>
    <property type="match status" value="1"/>
</dbReference>
<feature type="domain" description="Alanine racemase N-terminal" evidence="5">
    <location>
        <begin position="31"/>
        <end position="238"/>
    </location>
</feature>
<dbReference type="GO" id="GO:0030170">
    <property type="term" value="F:pyridoxal phosphate binding"/>
    <property type="evidence" value="ECO:0007669"/>
    <property type="project" value="UniProtKB-UniRule"/>
</dbReference>
<evidence type="ECO:0000313" key="6">
    <source>
        <dbReference type="EMBL" id="MPV90192.1"/>
    </source>
</evidence>
<gene>
    <name evidence="6" type="ORF">GB882_16085</name>
</gene>
<evidence type="ECO:0000256" key="2">
    <source>
        <dbReference type="HAMAP-Rule" id="MF_02087"/>
    </source>
</evidence>
<accession>A0A7J9V0I5</accession>
<reference evidence="6 7" key="1">
    <citation type="submission" date="2019-10" db="EMBL/GenBank/DDBJ databases">
        <title>Georgenia wutianyii sp. nov. and Georgenia yuyongxinii sp. nov. isolated from plateau pika (Ochotona curzoniae) in the Qinghai-Tibet plateau of China.</title>
        <authorList>
            <person name="Tian Z."/>
        </authorList>
    </citation>
    <scope>NUCLEOTIDE SEQUENCE [LARGE SCALE GENOMIC DNA]</scope>
    <source>
        <strain evidence="6 7">JCM 15130</strain>
    </source>
</reference>
<dbReference type="Pfam" id="PF01168">
    <property type="entry name" value="Ala_racemase_N"/>
    <property type="match status" value="1"/>
</dbReference>
<dbReference type="InterPro" id="IPR011078">
    <property type="entry name" value="PyrdxlP_homeostasis"/>
</dbReference>
<dbReference type="SUPFAM" id="SSF51419">
    <property type="entry name" value="PLP-binding barrel"/>
    <property type="match status" value="1"/>
</dbReference>
<dbReference type="HAMAP" id="MF_02087">
    <property type="entry name" value="PLP_homeostasis"/>
    <property type="match status" value="1"/>
</dbReference>
<dbReference type="AlphaFoldDB" id="A0A7J9V0I5"/>
<feature type="modified residue" description="N6-(pyridoxal phosphate)lysine" evidence="2 3">
    <location>
        <position position="39"/>
    </location>
</feature>